<dbReference type="InterPro" id="IPR036188">
    <property type="entry name" value="FAD/NAD-bd_sf"/>
</dbReference>
<evidence type="ECO:0000313" key="2">
    <source>
        <dbReference type="Proteomes" id="UP001180536"/>
    </source>
</evidence>
<keyword evidence="2" id="KW-1185">Reference proteome</keyword>
<dbReference type="InterPro" id="IPR006905">
    <property type="entry name" value="Flavin_halogenase"/>
</dbReference>
<dbReference type="PIRSF" id="PIRSF011396">
    <property type="entry name" value="Trp_halogenase"/>
    <property type="match status" value="1"/>
</dbReference>
<dbReference type="PANTHER" id="PTHR43747">
    <property type="entry name" value="FAD-BINDING PROTEIN"/>
    <property type="match status" value="1"/>
</dbReference>
<organism evidence="1 2">
    <name type="scientific">Pelomonas aquatica</name>
    <dbReference type="NCBI Taxonomy" id="431058"/>
    <lineage>
        <taxon>Bacteria</taxon>
        <taxon>Pseudomonadati</taxon>
        <taxon>Pseudomonadota</taxon>
        <taxon>Betaproteobacteria</taxon>
        <taxon>Burkholderiales</taxon>
        <taxon>Sphaerotilaceae</taxon>
        <taxon>Roseateles</taxon>
    </lineage>
</organism>
<dbReference type="PANTHER" id="PTHR43747:SF4">
    <property type="entry name" value="FLAVIN-DEPENDENT TRYPTOPHAN HALOGENASE"/>
    <property type="match status" value="1"/>
</dbReference>
<accession>A0ABU1ZIC4</accession>
<dbReference type="GO" id="GO:0016491">
    <property type="term" value="F:oxidoreductase activity"/>
    <property type="evidence" value="ECO:0007669"/>
    <property type="project" value="UniProtKB-KW"/>
</dbReference>
<dbReference type="InterPro" id="IPR033856">
    <property type="entry name" value="Trp_halogen"/>
</dbReference>
<evidence type="ECO:0000313" key="1">
    <source>
        <dbReference type="EMBL" id="MDR7299806.1"/>
    </source>
</evidence>
<dbReference type="Gene3D" id="3.50.50.60">
    <property type="entry name" value="FAD/NAD(P)-binding domain"/>
    <property type="match status" value="1"/>
</dbReference>
<dbReference type="Pfam" id="PF04820">
    <property type="entry name" value="Trp_halogenase"/>
    <property type="match status" value="1"/>
</dbReference>
<keyword evidence="1" id="KW-0560">Oxidoreductase</keyword>
<protein>
    <submittedName>
        <fullName evidence="1">Tryptophan halogenase</fullName>
        <ecNumber evidence="1">1.14.19.9</ecNumber>
    </submittedName>
</protein>
<reference evidence="1 2" key="1">
    <citation type="submission" date="2023-07" db="EMBL/GenBank/DDBJ databases">
        <title>Sorghum-associated microbial communities from plants grown in Nebraska, USA.</title>
        <authorList>
            <person name="Schachtman D."/>
        </authorList>
    </citation>
    <scope>NUCLEOTIDE SEQUENCE [LARGE SCALE GENOMIC DNA]</scope>
    <source>
        <strain evidence="1 2">BE310</strain>
    </source>
</reference>
<name>A0ABU1ZIC4_9BURK</name>
<dbReference type="RefSeq" id="WP_310349717.1">
    <property type="nucleotide sequence ID" value="NZ_JAVDXQ010000015.1"/>
</dbReference>
<proteinExistence type="predicted"/>
<dbReference type="InterPro" id="IPR050816">
    <property type="entry name" value="Flavin-dep_Halogenase_NPB"/>
</dbReference>
<dbReference type="Proteomes" id="UP001180536">
    <property type="component" value="Unassembled WGS sequence"/>
</dbReference>
<gene>
    <name evidence="1" type="ORF">J2X16_005184</name>
</gene>
<sequence>MSDLSLRKIVIVGGGTAGWMAAAPLAQLFARAGARRPEIVLVESPDIGTIGVGEATLPPIRAYNKTLGLDEADFVRQTQGSFKLGIEFRDWGHVGNRFFHGFGDFGPAIEGRSPWQHWLRLQRSVADMPTYEDWSTPTVMARRNRFTLPEGGAPSAANAFSFAYHFDAGLYAAYLRDYAMQRGAQRIEGLIVDVELRPEDGFVAAVKLQDGRRIDGDLFIDCSGFRALLVGGAMQSPFEDWSELLPCNSAQAVPSERVEPLTPYTQSTAKAAGWQWRIPLQHRTGNGHVYCSSFISDDEAAATLLAGLDSKALDTPRQLRFTTGRRKQGWVKNVVAIGLSSGFLEPLESTSIQLIMDAVGRLIQFLPDRNFKPHLAAEFNRLMARQYESIRDFIVLHYKVTARRDSELWRYCAAMPMPDSLAHQIELFRSTGRVAVLDPDSFAEPSWVSLFLGLGLRPEACDPFVDLIDVQALLQHFVRLRQAITQTVAGMPDHADYIAKHAPAPRPVSPG</sequence>
<dbReference type="EC" id="1.14.19.9" evidence="1"/>
<dbReference type="SUPFAM" id="SSF51905">
    <property type="entry name" value="FAD/NAD(P)-binding domain"/>
    <property type="match status" value="1"/>
</dbReference>
<comment type="caution">
    <text evidence="1">The sequence shown here is derived from an EMBL/GenBank/DDBJ whole genome shotgun (WGS) entry which is preliminary data.</text>
</comment>
<dbReference type="EMBL" id="JAVDXQ010000015">
    <property type="protein sequence ID" value="MDR7299806.1"/>
    <property type="molecule type" value="Genomic_DNA"/>
</dbReference>